<dbReference type="AlphaFoldDB" id="A0A0M0K030"/>
<organism evidence="1 2">
    <name type="scientific">Chrysochromulina tobinii</name>
    <dbReference type="NCBI Taxonomy" id="1460289"/>
    <lineage>
        <taxon>Eukaryota</taxon>
        <taxon>Haptista</taxon>
        <taxon>Haptophyta</taxon>
        <taxon>Prymnesiophyceae</taxon>
        <taxon>Prymnesiales</taxon>
        <taxon>Chrysochromulinaceae</taxon>
        <taxon>Chrysochromulina</taxon>
    </lineage>
</organism>
<keyword evidence="2" id="KW-1185">Reference proteome</keyword>
<comment type="caution">
    <text evidence="1">The sequence shown here is derived from an EMBL/GenBank/DDBJ whole genome shotgun (WGS) entry which is preliminary data.</text>
</comment>
<evidence type="ECO:0000313" key="1">
    <source>
        <dbReference type="EMBL" id="KOO32160.1"/>
    </source>
</evidence>
<dbReference type="GO" id="GO:0016829">
    <property type="term" value="F:lyase activity"/>
    <property type="evidence" value="ECO:0007669"/>
    <property type="project" value="UniProtKB-KW"/>
</dbReference>
<gene>
    <name evidence="1" type="ORF">Ctob_014143</name>
</gene>
<dbReference type="OrthoDB" id="10254570at2759"/>
<evidence type="ECO:0000313" key="2">
    <source>
        <dbReference type="Proteomes" id="UP000037460"/>
    </source>
</evidence>
<sequence>MQQRAGPLMQADAFLRATFNGALLGADAYSTIKLLLVLLGVSRVLKDLRRASRCEGLYSWLMACISPWLKRLPFVQSQLKKETDKLRHDIQPSLIKDLTQPKTRLPAAGMAEDKVLKLMLERRELDTKYWQDGRVTGAIYHGKREYMDFVGIRSDGL</sequence>
<reference evidence="2" key="1">
    <citation type="journal article" date="2015" name="PLoS Genet.">
        <title>Genome Sequence and Transcriptome Analyses of Chrysochromulina tobin: Metabolic Tools for Enhanced Algal Fitness in the Prominent Order Prymnesiales (Haptophyceae).</title>
        <authorList>
            <person name="Hovde B.T."/>
            <person name="Deodato C.R."/>
            <person name="Hunsperger H.M."/>
            <person name="Ryken S.A."/>
            <person name="Yost W."/>
            <person name="Jha R.K."/>
            <person name="Patterson J."/>
            <person name="Monnat R.J. Jr."/>
            <person name="Barlow S.B."/>
            <person name="Starkenburg S.R."/>
            <person name="Cattolico R.A."/>
        </authorList>
    </citation>
    <scope>NUCLEOTIDE SEQUENCE</scope>
    <source>
        <strain evidence="2">CCMP291</strain>
    </source>
</reference>
<accession>A0A0M0K030</accession>
<dbReference type="Gene3D" id="3.90.1150.10">
    <property type="entry name" value="Aspartate Aminotransferase, domain 1"/>
    <property type="match status" value="1"/>
</dbReference>
<dbReference type="EMBL" id="JWZX01001837">
    <property type="protein sequence ID" value="KOO32160.1"/>
    <property type="molecule type" value="Genomic_DNA"/>
</dbReference>
<proteinExistence type="predicted"/>
<dbReference type="InterPro" id="IPR015422">
    <property type="entry name" value="PyrdxlP-dep_Trfase_small"/>
</dbReference>
<dbReference type="Proteomes" id="UP000037460">
    <property type="component" value="Unassembled WGS sequence"/>
</dbReference>
<keyword evidence="1" id="KW-0456">Lyase</keyword>
<name>A0A0M0K030_9EUKA</name>
<protein>
    <submittedName>
        <fullName evidence="1">Sphingosine-1-phosphate lyase</fullName>
    </submittedName>
</protein>